<dbReference type="PROSITE" id="PS01129">
    <property type="entry name" value="PSI_RLU"/>
    <property type="match status" value="1"/>
</dbReference>
<dbReference type="GO" id="GO:0006396">
    <property type="term" value="P:RNA processing"/>
    <property type="evidence" value="ECO:0007669"/>
    <property type="project" value="UniProtKB-ARBA"/>
</dbReference>
<dbReference type="Gene3D" id="3.30.2350.10">
    <property type="entry name" value="Pseudouridine synthase"/>
    <property type="match status" value="1"/>
</dbReference>
<dbReference type="EMBL" id="FOIR01000001">
    <property type="protein sequence ID" value="SEW00069.1"/>
    <property type="molecule type" value="Genomic_DNA"/>
</dbReference>
<evidence type="ECO:0000256" key="2">
    <source>
        <dbReference type="ARBA" id="ARBA00023235"/>
    </source>
</evidence>
<keyword evidence="2" id="KW-0413">Isomerase</keyword>
<dbReference type="GO" id="GO:0009982">
    <property type="term" value="F:pseudouridine synthase activity"/>
    <property type="evidence" value="ECO:0007669"/>
    <property type="project" value="InterPro"/>
</dbReference>
<dbReference type="GeneID" id="99985890"/>
<sequence>MEKIVQPLYEDNHLLIVNKPAGVLVQGDKTGDKNLTDYCKEYIKKKYNKPGAVFLHPVHRLDRPVSGVLVFARTSKGLERMNKLFATRKVQKTYWAVVKDRPSQKKGKLISWLKKDGNKNITTAYAEPVDGAQKAETDFRVLGKLNDHFLIEVEPKTGRPHQIRVHMAEFGCPIKGDLRYGFPKPNPDKSINLHARRLFFEHPIKKEPVIVTAGLPNDQFWEQFLTLEKQKVKDKNIDKMY</sequence>
<evidence type="ECO:0000313" key="4">
    <source>
        <dbReference type="EMBL" id="SEW00069.1"/>
    </source>
</evidence>
<dbReference type="GO" id="GO:0003723">
    <property type="term" value="F:RNA binding"/>
    <property type="evidence" value="ECO:0007669"/>
    <property type="project" value="InterPro"/>
</dbReference>
<evidence type="ECO:0000313" key="5">
    <source>
        <dbReference type="Proteomes" id="UP000199437"/>
    </source>
</evidence>
<feature type="domain" description="Pseudouridine synthase RsuA/RluA-like" evidence="3">
    <location>
        <begin position="13"/>
        <end position="168"/>
    </location>
</feature>
<dbReference type="SUPFAM" id="SSF55120">
    <property type="entry name" value="Pseudouridine synthase"/>
    <property type="match status" value="1"/>
</dbReference>
<evidence type="ECO:0000256" key="1">
    <source>
        <dbReference type="ARBA" id="ARBA00010876"/>
    </source>
</evidence>
<proteinExistence type="inferred from homology"/>
<keyword evidence="5" id="KW-1185">Reference proteome</keyword>
<protein>
    <submittedName>
        <fullName evidence="4">23S rRNA pseudouridine1911/1915/1917 synthase</fullName>
    </submittedName>
</protein>
<dbReference type="GO" id="GO:0140098">
    <property type="term" value="F:catalytic activity, acting on RNA"/>
    <property type="evidence" value="ECO:0007669"/>
    <property type="project" value="UniProtKB-ARBA"/>
</dbReference>
<dbReference type="Proteomes" id="UP000199437">
    <property type="component" value="Unassembled WGS sequence"/>
</dbReference>
<accession>A0A1I0NG80</accession>
<dbReference type="Pfam" id="PF00849">
    <property type="entry name" value="PseudoU_synth_2"/>
    <property type="match status" value="1"/>
</dbReference>
<dbReference type="InterPro" id="IPR020103">
    <property type="entry name" value="PsdUridine_synth_cat_dom_sf"/>
</dbReference>
<organism evidence="4 5">
    <name type="scientific">Roseivirga pacifica</name>
    <dbReference type="NCBI Taxonomy" id="1267423"/>
    <lineage>
        <taxon>Bacteria</taxon>
        <taxon>Pseudomonadati</taxon>
        <taxon>Bacteroidota</taxon>
        <taxon>Cytophagia</taxon>
        <taxon>Cytophagales</taxon>
        <taxon>Roseivirgaceae</taxon>
        <taxon>Roseivirga</taxon>
    </lineage>
</organism>
<dbReference type="InterPro" id="IPR006224">
    <property type="entry name" value="PsdUridine_synth_RluA-like_CS"/>
</dbReference>
<dbReference type="CDD" id="cd02869">
    <property type="entry name" value="PseudoU_synth_RluA_like"/>
    <property type="match status" value="1"/>
</dbReference>
<name>A0A1I0NG80_9BACT</name>
<reference evidence="5" key="1">
    <citation type="submission" date="2016-10" db="EMBL/GenBank/DDBJ databases">
        <authorList>
            <person name="Varghese N."/>
            <person name="Submissions S."/>
        </authorList>
    </citation>
    <scope>NUCLEOTIDE SEQUENCE [LARGE SCALE GENOMIC DNA]</scope>
    <source>
        <strain evidence="5">CGMCC 1.12402</strain>
    </source>
</reference>
<dbReference type="InterPro" id="IPR006145">
    <property type="entry name" value="PsdUridine_synth_RsuA/RluA"/>
</dbReference>
<comment type="similarity">
    <text evidence="1">Belongs to the pseudouridine synthase RluA family.</text>
</comment>
<dbReference type="OrthoDB" id="9807829at2"/>
<dbReference type="AlphaFoldDB" id="A0A1I0NG80"/>
<dbReference type="PANTHER" id="PTHR21600">
    <property type="entry name" value="MITOCHONDRIAL RNA PSEUDOURIDINE SYNTHASE"/>
    <property type="match status" value="1"/>
</dbReference>
<dbReference type="InterPro" id="IPR050188">
    <property type="entry name" value="RluA_PseudoU_synthase"/>
</dbReference>
<gene>
    <name evidence="4" type="ORF">SAMN05216290_1158</name>
</gene>
<dbReference type="PANTHER" id="PTHR21600:SF83">
    <property type="entry name" value="PSEUDOURIDYLATE SYNTHASE RPUSD4, MITOCHONDRIAL"/>
    <property type="match status" value="1"/>
</dbReference>
<dbReference type="RefSeq" id="WP_090257562.1">
    <property type="nucleotide sequence ID" value="NZ_FOIR01000001.1"/>
</dbReference>
<dbReference type="STRING" id="1267423.SAMN05216290_1158"/>
<evidence type="ECO:0000259" key="3">
    <source>
        <dbReference type="Pfam" id="PF00849"/>
    </source>
</evidence>
<dbReference type="GO" id="GO:0001522">
    <property type="term" value="P:pseudouridine synthesis"/>
    <property type="evidence" value="ECO:0007669"/>
    <property type="project" value="InterPro"/>
</dbReference>